<dbReference type="RefSeq" id="WP_202881929.1">
    <property type="nucleotide sequence ID" value="NZ_WISZ01000254.1"/>
</dbReference>
<name>A0A844AST2_RHIFR</name>
<dbReference type="SUPFAM" id="SSF51120">
    <property type="entry name" value="beta-Roll"/>
    <property type="match status" value="2"/>
</dbReference>
<gene>
    <name evidence="3" type="ORF">GHK48_34465</name>
</gene>
<proteinExistence type="predicted"/>
<comment type="subcellular location">
    <subcellularLocation>
        <location evidence="1">Secreted</location>
    </subcellularLocation>
</comment>
<accession>A0A844AST2</accession>
<dbReference type="AlphaFoldDB" id="A0A844AST2"/>
<evidence type="ECO:0000256" key="2">
    <source>
        <dbReference type="ARBA" id="ARBA00022525"/>
    </source>
</evidence>
<reference evidence="3 4" key="1">
    <citation type="journal article" date="2013" name="Genome Biol.">
        <title>Comparative genomics of the core and accessory genomes of 48 Sinorhizobium strains comprising five genospecies.</title>
        <authorList>
            <person name="Sugawara M."/>
            <person name="Epstein B."/>
            <person name="Badgley B.D."/>
            <person name="Unno T."/>
            <person name="Xu L."/>
            <person name="Reese J."/>
            <person name="Gyaneshwar P."/>
            <person name="Denny R."/>
            <person name="Mudge J."/>
            <person name="Bharti A.K."/>
            <person name="Farmer A.D."/>
            <person name="May G.D."/>
            <person name="Woodward J.E."/>
            <person name="Medigue C."/>
            <person name="Vallenet D."/>
            <person name="Lajus A."/>
            <person name="Rouy Z."/>
            <person name="Martinez-Vaz B."/>
            <person name="Tiffin P."/>
            <person name="Young N.D."/>
            <person name="Sadowsky M.J."/>
        </authorList>
    </citation>
    <scope>NUCLEOTIDE SEQUENCE [LARGE SCALE GENOMIC DNA]</scope>
    <source>
        <strain evidence="3 4">USDA205</strain>
    </source>
</reference>
<dbReference type="PANTHER" id="PTHR38340:SF1">
    <property type="entry name" value="S-LAYER PROTEIN"/>
    <property type="match status" value="1"/>
</dbReference>
<evidence type="ECO:0000256" key="1">
    <source>
        <dbReference type="ARBA" id="ARBA00004613"/>
    </source>
</evidence>
<dbReference type="Proteomes" id="UP000466694">
    <property type="component" value="Unassembled WGS sequence"/>
</dbReference>
<dbReference type="PRINTS" id="PR00313">
    <property type="entry name" value="CABNDNGRPT"/>
</dbReference>
<keyword evidence="2" id="KW-0964">Secreted</keyword>
<organism evidence="3 4">
    <name type="scientific">Rhizobium fredii</name>
    <name type="common">Sinorhizobium fredii</name>
    <dbReference type="NCBI Taxonomy" id="380"/>
    <lineage>
        <taxon>Bacteria</taxon>
        <taxon>Pseudomonadati</taxon>
        <taxon>Pseudomonadota</taxon>
        <taxon>Alphaproteobacteria</taxon>
        <taxon>Hyphomicrobiales</taxon>
        <taxon>Rhizobiaceae</taxon>
        <taxon>Sinorhizobium/Ensifer group</taxon>
        <taxon>Sinorhizobium</taxon>
    </lineage>
</organism>
<dbReference type="PANTHER" id="PTHR38340">
    <property type="entry name" value="S-LAYER PROTEIN"/>
    <property type="match status" value="1"/>
</dbReference>
<feature type="non-terminal residue" evidence="3">
    <location>
        <position position="428"/>
    </location>
</feature>
<dbReference type="Pfam" id="PF00353">
    <property type="entry name" value="HemolysinCabind"/>
    <property type="match status" value="3"/>
</dbReference>
<dbReference type="InterPro" id="IPR001343">
    <property type="entry name" value="Hemolysn_Ca-bd"/>
</dbReference>
<dbReference type="EMBL" id="WISZ01000254">
    <property type="protein sequence ID" value="MQX13176.1"/>
    <property type="molecule type" value="Genomic_DNA"/>
</dbReference>
<dbReference type="GO" id="GO:0005576">
    <property type="term" value="C:extracellular region"/>
    <property type="evidence" value="ECO:0007669"/>
    <property type="project" value="UniProtKB-SubCell"/>
</dbReference>
<sequence>MQVFNFSEIVGNSITFSSTQDSISFEGWLPARDLRFAQEGSDVVVSTSYGSFTLLNTDVSSLSSANFNFADGSVALFDSAAGLLIGTSANDYIDIRSGGDDIVSAGDGDDVIYAGSALNGSDEIDGGAGSDRLIVSGPDETAVEFTATTLTGVETIEIQRDTSVSLQLDNAAVATAQDATLTIDGSALSENDILVVDGSDVAGGSLIVTGGAGGDTLIAGSGNDQLTAGDGKDTVDGGDGNDVLNGGLGGDTLTGGSGDDRFVFGLGTPRSDSSPVDPNLIDVITDFEGAGAAGGDLIDLPAFWQSLPLVFAGEAPQIFVHDNIGQDGVQMPEEWVGDGLADVLWQHVNGRVEVWVDANDDGQFSEGDLLFYLNGIQSLNEDDFVDNFVAWRGTASDDVQSFDSKDNIAYGVDGDDTLSGEDGDDALY</sequence>
<dbReference type="GO" id="GO:0005509">
    <property type="term" value="F:calcium ion binding"/>
    <property type="evidence" value="ECO:0007669"/>
    <property type="project" value="InterPro"/>
</dbReference>
<evidence type="ECO:0000313" key="4">
    <source>
        <dbReference type="Proteomes" id="UP000466694"/>
    </source>
</evidence>
<dbReference type="InterPro" id="IPR050557">
    <property type="entry name" value="RTX_toxin/Mannuronan_C5-epim"/>
</dbReference>
<comment type="caution">
    <text evidence="3">The sequence shown here is derived from an EMBL/GenBank/DDBJ whole genome shotgun (WGS) entry which is preliminary data.</text>
</comment>
<dbReference type="Gene3D" id="2.150.10.10">
    <property type="entry name" value="Serralysin-like metalloprotease, C-terminal"/>
    <property type="match status" value="1"/>
</dbReference>
<dbReference type="InterPro" id="IPR018511">
    <property type="entry name" value="Hemolysin-typ_Ca-bd_CS"/>
</dbReference>
<dbReference type="InterPro" id="IPR011049">
    <property type="entry name" value="Serralysin-like_metalloprot_C"/>
</dbReference>
<protein>
    <submittedName>
        <fullName evidence="3">Uncharacterized protein</fullName>
    </submittedName>
</protein>
<dbReference type="PROSITE" id="PS00330">
    <property type="entry name" value="HEMOLYSIN_CALCIUM"/>
    <property type="match status" value="1"/>
</dbReference>
<evidence type="ECO:0000313" key="3">
    <source>
        <dbReference type="EMBL" id="MQX13176.1"/>
    </source>
</evidence>